<dbReference type="Proteomes" id="UP000694680">
    <property type="component" value="Chromosome 3"/>
</dbReference>
<sequence>ICLTFGFASALITFPRARRERFIFCPSRRRAPVALVALALSEPARSIRLILAIQTLGLRLAVFSFWNLKTQSFLQLITHIMTTKCYCQEAKPTRIY</sequence>
<proteinExistence type="predicted"/>
<reference evidence="1" key="1">
    <citation type="submission" date="2020-06" db="EMBL/GenBank/DDBJ databases">
        <authorList>
            <consortium name="Wellcome Sanger Institute Data Sharing"/>
        </authorList>
    </citation>
    <scope>NUCLEOTIDE SEQUENCE [LARGE SCALE GENOMIC DNA]</scope>
</reference>
<accession>A0A8C5E630</accession>
<organism evidence="1 2">
    <name type="scientific">Gouania willdenowi</name>
    <name type="common">Blunt-snouted clingfish</name>
    <name type="synonym">Lepadogaster willdenowi</name>
    <dbReference type="NCBI Taxonomy" id="441366"/>
    <lineage>
        <taxon>Eukaryota</taxon>
        <taxon>Metazoa</taxon>
        <taxon>Chordata</taxon>
        <taxon>Craniata</taxon>
        <taxon>Vertebrata</taxon>
        <taxon>Euteleostomi</taxon>
        <taxon>Actinopterygii</taxon>
        <taxon>Neopterygii</taxon>
        <taxon>Teleostei</taxon>
        <taxon>Neoteleostei</taxon>
        <taxon>Acanthomorphata</taxon>
        <taxon>Ovalentaria</taxon>
        <taxon>Blenniimorphae</taxon>
        <taxon>Blenniiformes</taxon>
        <taxon>Gobiesocoidei</taxon>
        <taxon>Gobiesocidae</taxon>
        <taxon>Gobiesocinae</taxon>
        <taxon>Gouania</taxon>
    </lineage>
</organism>
<dbReference type="Ensembl" id="ENSGWIT00000018808.1">
    <property type="protein sequence ID" value="ENSGWIP00000017035.1"/>
    <property type="gene ID" value="ENSGWIG00000009510.1"/>
</dbReference>
<reference evidence="1" key="3">
    <citation type="submission" date="2025-09" db="UniProtKB">
        <authorList>
            <consortium name="Ensembl"/>
        </authorList>
    </citation>
    <scope>IDENTIFICATION</scope>
</reference>
<name>A0A8C5E630_GOUWI</name>
<keyword evidence="2" id="KW-1185">Reference proteome</keyword>
<evidence type="ECO:0000313" key="1">
    <source>
        <dbReference type="Ensembl" id="ENSGWIP00000017035.1"/>
    </source>
</evidence>
<dbReference type="AlphaFoldDB" id="A0A8C5E630"/>
<reference evidence="1" key="2">
    <citation type="submission" date="2025-08" db="UniProtKB">
        <authorList>
            <consortium name="Ensembl"/>
        </authorList>
    </citation>
    <scope>IDENTIFICATION</scope>
</reference>
<evidence type="ECO:0000313" key="2">
    <source>
        <dbReference type="Proteomes" id="UP000694680"/>
    </source>
</evidence>
<protein>
    <submittedName>
        <fullName evidence="1">Uncharacterized protein</fullName>
    </submittedName>
</protein>